<gene>
    <name evidence="2" type="ORF">DSM5745_10676</name>
</gene>
<dbReference type="InterPro" id="IPR051783">
    <property type="entry name" value="NAD(P)-dependent_oxidoreduct"/>
</dbReference>
<feature type="domain" description="NAD-dependent epimerase/dehydratase" evidence="1">
    <location>
        <begin position="7"/>
        <end position="238"/>
    </location>
</feature>
<dbReference type="EMBL" id="PVWQ01000017">
    <property type="protein sequence ID" value="RDW61178.1"/>
    <property type="molecule type" value="Genomic_DNA"/>
</dbReference>
<dbReference type="Proteomes" id="UP000256690">
    <property type="component" value="Unassembled WGS sequence"/>
</dbReference>
<dbReference type="GO" id="GO:0005737">
    <property type="term" value="C:cytoplasm"/>
    <property type="evidence" value="ECO:0007669"/>
    <property type="project" value="TreeGrafter"/>
</dbReference>
<keyword evidence="3" id="KW-1185">Reference proteome</keyword>
<dbReference type="RefSeq" id="XP_026598710.1">
    <property type="nucleotide sequence ID" value="XM_026752692.1"/>
</dbReference>
<dbReference type="Pfam" id="PF01370">
    <property type="entry name" value="Epimerase"/>
    <property type="match status" value="1"/>
</dbReference>
<name>A0A3D8QHK3_9EURO</name>
<evidence type="ECO:0000313" key="3">
    <source>
        <dbReference type="Proteomes" id="UP000256690"/>
    </source>
</evidence>
<dbReference type="PANTHER" id="PTHR48079:SF6">
    <property type="entry name" value="NAD(P)-BINDING DOMAIN-CONTAINING PROTEIN-RELATED"/>
    <property type="match status" value="1"/>
</dbReference>
<dbReference type="GeneID" id="38121046"/>
<dbReference type="InterPro" id="IPR001509">
    <property type="entry name" value="Epimerase_deHydtase"/>
</dbReference>
<dbReference type="PANTHER" id="PTHR48079">
    <property type="entry name" value="PROTEIN YEEZ"/>
    <property type="match status" value="1"/>
</dbReference>
<organism evidence="2 3">
    <name type="scientific">Aspergillus mulundensis</name>
    <dbReference type="NCBI Taxonomy" id="1810919"/>
    <lineage>
        <taxon>Eukaryota</taxon>
        <taxon>Fungi</taxon>
        <taxon>Dikarya</taxon>
        <taxon>Ascomycota</taxon>
        <taxon>Pezizomycotina</taxon>
        <taxon>Eurotiomycetes</taxon>
        <taxon>Eurotiomycetidae</taxon>
        <taxon>Eurotiales</taxon>
        <taxon>Aspergillaceae</taxon>
        <taxon>Aspergillus</taxon>
        <taxon>Aspergillus subgen. Nidulantes</taxon>
    </lineage>
</organism>
<sequence length="352" mass="38190">MSQTHNILLTGTSGYLGGTLLTHLHDQPKSTLPYNTLYALVRTESQALSVREYGATPLTIDLNNPTSITTSIVEHEISIIFFLIDAFLPHTQKTMISALETVRRKTGRNVHFLHTTGAKAFSSHVGIAQELSDTDELYEIQRSTNAPREYSWFSQIARTNADIIDAAEEHGVLSYIFAPCIVYGEGTGYGNKISIQDVAVVKAARAAGRVYKVDAGKPVWPVSHIHDTTTLYAQILRSILCGVEIPHGRDGFYLASSGCVAWDDIYSAFAGVLYKRGVIDDAVVEMADGEALGRMGAGLDLRNGGVAVQLGGSCHFAAVNGSRIGWRPEYPPEHILEAADQEVDLILGTLDG</sequence>
<protein>
    <recommendedName>
        <fullName evidence="1">NAD-dependent epimerase/dehydratase domain-containing protein</fullName>
    </recommendedName>
</protein>
<dbReference type="InterPro" id="IPR036291">
    <property type="entry name" value="NAD(P)-bd_dom_sf"/>
</dbReference>
<dbReference type="SUPFAM" id="SSF51735">
    <property type="entry name" value="NAD(P)-binding Rossmann-fold domains"/>
    <property type="match status" value="1"/>
</dbReference>
<comment type="caution">
    <text evidence="2">The sequence shown here is derived from an EMBL/GenBank/DDBJ whole genome shotgun (WGS) entry which is preliminary data.</text>
</comment>
<proteinExistence type="predicted"/>
<dbReference type="Gene3D" id="3.40.50.720">
    <property type="entry name" value="NAD(P)-binding Rossmann-like Domain"/>
    <property type="match status" value="1"/>
</dbReference>
<dbReference type="OrthoDB" id="10262413at2759"/>
<reference evidence="2 3" key="1">
    <citation type="journal article" date="2018" name="IMA Fungus">
        <title>IMA Genome-F 9: Draft genome sequence of Annulohypoxylon stygium, Aspergillus mulundensis, Berkeleyomyces basicola (syn. Thielaviopsis basicola), Ceratocystis smalleyi, two Cercospora beticola strains, Coleophoma cylindrospora, Fusarium fracticaudum, Phialophora cf. hyalina, and Morchella septimelata.</title>
        <authorList>
            <person name="Wingfield B.D."/>
            <person name="Bills G.F."/>
            <person name="Dong Y."/>
            <person name="Huang W."/>
            <person name="Nel W.J."/>
            <person name="Swalarsk-Parry B.S."/>
            <person name="Vaghefi N."/>
            <person name="Wilken P.M."/>
            <person name="An Z."/>
            <person name="de Beer Z.W."/>
            <person name="De Vos L."/>
            <person name="Chen L."/>
            <person name="Duong T.A."/>
            <person name="Gao Y."/>
            <person name="Hammerbacher A."/>
            <person name="Kikkert J.R."/>
            <person name="Li Y."/>
            <person name="Li H."/>
            <person name="Li K."/>
            <person name="Li Q."/>
            <person name="Liu X."/>
            <person name="Ma X."/>
            <person name="Naidoo K."/>
            <person name="Pethybridge S.J."/>
            <person name="Sun J."/>
            <person name="Steenkamp E.T."/>
            <person name="van der Nest M.A."/>
            <person name="van Wyk S."/>
            <person name="Wingfield M.J."/>
            <person name="Xiong C."/>
            <person name="Yue Q."/>
            <person name="Zhang X."/>
        </authorList>
    </citation>
    <scope>NUCLEOTIDE SEQUENCE [LARGE SCALE GENOMIC DNA]</scope>
    <source>
        <strain evidence="2 3">DSM 5745</strain>
    </source>
</reference>
<dbReference type="GO" id="GO:0004029">
    <property type="term" value="F:aldehyde dehydrogenase (NAD+) activity"/>
    <property type="evidence" value="ECO:0007669"/>
    <property type="project" value="TreeGrafter"/>
</dbReference>
<dbReference type="AlphaFoldDB" id="A0A3D8QHK3"/>
<accession>A0A3D8QHK3</accession>
<evidence type="ECO:0000313" key="2">
    <source>
        <dbReference type="EMBL" id="RDW61178.1"/>
    </source>
</evidence>
<evidence type="ECO:0000259" key="1">
    <source>
        <dbReference type="Pfam" id="PF01370"/>
    </source>
</evidence>